<organism evidence="9 10">
    <name type="scientific">Ulvibacterium marinum</name>
    <dbReference type="NCBI Taxonomy" id="2419782"/>
    <lineage>
        <taxon>Bacteria</taxon>
        <taxon>Pseudomonadati</taxon>
        <taxon>Bacteroidota</taxon>
        <taxon>Flavobacteriia</taxon>
        <taxon>Flavobacteriales</taxon>
        <taxon>Flavobacteriaceae</taxon>
        <taxon>Ulvibacterium</taxon>
    </lineage>
</organism>
<keyword evidence="5 6" id="KW-0472">Membrane</keyword>
<gene>
    <name evidence="9" type="ORF">D7Z94_03385</name>
</gene>
<evidence type="ECO:0000256" key="1">
    <source>
        <dbReference type="ARBA" id="ARBA00004651"/>
    </source>
</evidence>
<keyword evidence="2" id="KW-1003">Cell membrane</keyword>
<feature type="transmembrane region" description="Helical" evidence="6">
    <location>
        <begin position="296"/>
        <end position="317"/>
    </location>
</feature>
<feature type="transmembrane region" description="Helical" evidence="6">
    <location>
        <begin position="758"/>
        <end position="777"/>
    </location>
</feature>
<dbReference type="AlphaFoldDB" id="A0A3B0CG50"/>
<sequence>MFKNHIKIALRFFKKNKLFTTINVLGLTIGITAFLLITQYVSFEKNYDKFQHGIENVYRVTLSTNFDSDAFSTSATNHPALGPAMKTDFPEVESYARMVDRKVLGGSAILSYKTDSGELIKSNINDFDLYFAEGALLKLFDIPLVSGSRDTALEEPQTIILSESTAHRFFGVEEPLGKELSINSDGSKVRVTGVFKDLPQNTHLKFDMLASFTSLDQEYYNTTWVWPEFYNYVKLKSGTDSKIITEKFPAFVQKYLSDIMDQYGFQAKFDLQSASDIHLKSKLSKEMSANSSEGTLTFLMIVAAFVIVIALINFINLSTAKSMERAREVGLKKVVGAKQGILISQFLWESLLINLVAVLLAIFLTSLLMEPFNKLVGLDVLSLATWWKPGVWLVIFAILVVGGLLAGLYPAFVLSSFNPIQVLTGKFHRSGKGTSLRKALVVTQFTLSIALISGTFIVYNQFSFMQNQELGFKADQNLVVNAPMDVADSIALQKIRVFKGEMERNPKVNSVTLTNEVPGKPFIMTTTVRKSGDEAIDGSTGSVMEIDEDFLTAYDVDLVAGRNLVKEDKGDYYVRDNSNIDPNLYRVLINRASSKALGFTTPEAAIHQKIVFKYGPIERTAEIMGVVENYHQRSLESDYDKILFIYPTFYYGEYLTVNMSGKHVTATVADVERQFNALFPKDPFDYFFLDQYFNRQYQADIKFGTICLLFSILAIFIAALGLFGLGSHMAMQKTKEISVRKVLGASVGQALAIIPKKLLGLVMLSSVIAFPIIYFITKKWLENYAFKIEVGLWMFLAPLFIVMVVAALSILAQSLKTALVNPAESLRNE</sequence>
<feature type="domain" description="ABC3 transporter permease C-terminal" evidence="7">
    <location>
        <begin position="300"/>
        <end position="419"/>
    </location>
</feature>
<evidence type="ECO:0000256" key="2">
    <source>
        <dbReference type="ARBA" id="ARBA00022475"/>
    </source>
</evidence>
<dbReference type="PANTHER" id="PTHR30572">
    <property type="entry name" value="MEMBRANE COMPONENT OF TRANSPORTER-RELATED"/>
    <property type="match status" value="1"/>
</dbReference>
<proteinExistence type="predicted"/>
<name>A0A3B0CG50_9FLAO</name>
<evidence type="ECO:0000256" key="6">
    <source>
        <dbReference type="SAM" id="Phobius"/>
    </source>
</evidence>
<feature type="domain" description="ABC3 transporter permease C-terminal" evidence="7">
    <location>
        <begin position="709"/>
        <end position="818"/>
    </location>
</feature>
<feature type="transmembrane region" description="Helical" evidence="6">
    <location>
        <begin position="792"/>
        <end position="812"/>
    </location>
</feature>
<dbReference type="GO" id="GO:0022857">
    <property type="term" value="F:transmembrane transporter activity"/>
    <property type="evidence" value="ECO:0007669"/>
    <property type="project" value="TreeGrafter"/>
</dbReference>
<keyword evidence="10" id="KW-1185">Reference proteome</keyword>
<evidence type="ECO:0000256" key="4">
    <source>
        <dbReference type="ARBA" id="ARBA00022989"/>
    </source>
</evidence>
<comment type="subcellular location">
    <subcellularLocation>
        <location evidence="1">Cell membrane</location>
        <topology evidence="1">Multi-pass membrane protein</topology>
    </subcellularLocation>
</comment>
<feature type="transmembrane region" description="Helical" evidence="6">
    <location>
        <begin position="21"/>
        <end position="41"/>
    </location>
</feature>
<evidence type="ECO:0000256" key="5">
    <source>
        <dbReference type="ARBA" id="ARBA00023136"/>
    </source>
</evidence>
<dbReference type="GO" id="GO:0005886">
    <property type="term" value="C:plasma membrane"/>
    <property type="evidence" value="ECO:0007669"/>
    <property type="project" value="UniProtKB-SubCell"/>
</dbReference>
<dbReference type="Pfam" id="PF12704">
    <property type="entry name" value="MacB_PCD"/>
    <property type="match status" value="1"/>
</dbReference>
<dbReference type="OrthoDB" id="8740261at2"/>
<comment type="caution">
    <text evidence="9">The sequence shown here is derived from an EMBL/GenBank/DDBJ whole genome shotgun (WGS) entry which is preliminary data.</text>
</comment>
<dbReference type="RefSeq" id="WP_120710104.1">
    <property type="nucleotide sequence ID" value="NZ_RBCJ01000001.1"/>
</dbReference>
<reference evidence="9 10" key="1">
    <citation type="submission" date="2018-10" db="EMBL/GenBank/DDBJ databases">
        <title>Ulvibacterium marinum gen. nov., sp. nov., a novel marine bacterium of the family Flavobacteriaceae, isolated from a culture of the green alga Ulva prolifera.</title>
        <authorList>
            <person name="Zhang Z."/>
        </authorList>
    </citation>
    <scope>NUCLEOTIDE SEQUENCE [LARGE SCALE GENOMIC DNA]</scope>
    <source>
        <strain evidence="9 10">CCMM003</strain>
    </source>
</reference>
<dbReference type="Proteomes" id="UP000276603">
    <property type="component" value="Unassembled WGS sequence"/>
</dbReference>
<feature type="domain" description="MacB-like periplasmic core" evidence="8">
    <location>
        <begin position="20"/>
        <end position="244"/>
    </location>
</feature>
<protein>
    <submittedName>
        <fullName evidence="9">ABC transporter permease</fullName>
    </submittedName>
</protein>
<dbReference type="EMBL" id="RBCJ01000001">
    <property type="protein sequence ID" value="RKN82897.1"/>
    <property type="molecule type" value="Genomic_DNA"/>
</dbReference>
<feature type="transmembrane region" description="Helical" evidence="6">
    <location>
        <begin position="346"/>
        <end position="369"/>
    </location>
</feature>
<feature type="transmembrane region" description="Helical" evidence="6">
    <location>
        <begin position="703"/>
        <end position="725"/>
    </location>
</feature>
<evidence type="ECO:0000313" key="10">
    <source>
        <dbReference type="Proteomes" id="UP000276603"/>
    </source>
</evidence>
<dbReference type="InterPro" id="IPR003838">
    <property type="entry name" value="ABC3_permease_C"/>
</dbReference>
<dbReference type="PANTHER" id="PTHR30572:SF18">
    <property type="entry name" value="ABC-TYPE MACROLIDE FAMILY EXPORT SYSTEM PERMEASE COMPONENT 2"/>
    <property type="match status" value="1"/>
</dbReference>
<keyword evidence="3 6" id="KW-0812">Transmembrane</keyword>
<evidence type="ECO:0000259" key="8">
    <source>
        <dbReference type="Pfam" id="PF12704"/>
    </source>
</evidence>
<dbReference type="Pfam" id="PF02687">
    <property type="entry name" value="FtsX"/>
    <property type="match status" value="2"/>
</dbReference>
<keyword evidence="4 6" id="KW-1133">Transmembrane helix</keyword>
<evidence type="ECO:0000313" key="9">
    <source>
        <dbReference type="EMBL" id="RKN82897.1"/>
    </source>
</evidence>
<evidence type="ECO:0000259" key="7">
    <source>
        <dbReference type="Pfam" id="PF02687"/>
    </source>
</evidence>
<accession>A0A3B0CG50</accession>
<feature type="transmembrane region" description="Helical" evidence="6">
    <location>
        <begin position="389"/>
        <end position="418"/>
    </location>
</feature>
<dbReference type="InterPro" id="IPR025857">
    <property type="entry name" value="MacB_PCD"/>
</dbReference>
<evidence type="ECO:0000256" key="3">
    <source>
        <dbReference type="ARBA" id="ARBA00022692"/>
    </source>
</evidence>
<feature type="transmembrane region" description="Helical" evidence="6">
    <location>
        <begin position="439"/>
        <end position="459"/>
    </location>
</feature>
<dbReference type="InterPro" id="IPR050250">
    <property type="entry name" value="Macrolide_Exporter_MacB"/>
</dbReference>